<dbReference type="Proteomes" id="UP000887566">
    <property type="component" value="Unplaced"/>
</dbReference>
<dbReference type="AlphaFoldDB" id="A0A914UTM7"/>
<reference evidence="2" key="1">
    <citation type="submission" date="2022-11" db="UniProtKB">
        <authorList>
            <consortium name="WormBaseParasite"/>
        </authorList>
    </citation>
    <scope>IDENTIFICATION</scope>
</reference>
<dbReference type="WBParaSite" id="PSAMB.scaffold12529size2721.g34913.t1">
    <property type="protein sequence ID" value="PSAMB.scaffold12529size2721.g34913.t1"/>
    <property type="gene ID" value="PSAMB.scaffold12529size2721.g34913"/>
</dbReference>
<sequence length="153" mass="17135">MERRTGEWAECTTGAVNAGVRRVVVWIGARGGHSGFWRVVRRNAPTTAARRVWRRETLARRSPSRRRRHHICSTDTRVSSLSLPLGLFAERHFQIPPSRSFVVSSLVTMAFVVAATHTSGSQRRATIFFASAPPSDLFSCLLIHSLHPRLAFS</sequence>
<accession>A0A914UTM7</accession>
<name>A0A914UTM7_9BILA</name>
<keyword evidence="1" id="KW-1185">Reference proteome</keyword>
<organism evidence="1 2">
    <name type="scientific">Plectus sambesii</name>
    <dbReference type="NCBI Taxonomy" id="2011161"/>
    <lineage>
        <taxon>Eukaryota</taxon>
        <taxon>Metazoa</taxon>
        <taxon>Ecdysozoa</taxon>
        <taxon>Nematoda</taxon>
        <taxon>Chromadorea</taxon>
        <taxon>Plectida</taxon>
        <taxon>Plectina</taxon>
        <taxon>Plectoidea</taxon>
        <taxon>Plectidae</taxon>
        <taxon>Plectus</taxon>
    </lineage>
</organism>
<evidence type="ECO:0000313" key="1">
    <source>
        <dbReference type="Proteomes" id="UP000887566"/>
    </source>
</evidence>
<evidence type="ECO:0000313" key="2">
    <source>
        <dbReference type="WBParaSite" id="PSAMB.scaffold12529size2721.g34913.t1"/>
    </source>
</evidence>
<proteinExistence type="predicted"/>
<protein>
    <submittedName>
        <fullName evidence="2">Uncharacterized protein</fullName>
    </submittedName>
</protein>